<dbReference type="Gene3D" id="2.60.40.1120">
    <property type="entry name" value="Carboxypeptidase-like, regulatory domain"/>
    <property type="match status" value="1"/>
</dbReference>
<evidence type="ECO:0000313" key="1">
    <source>
        <dbReference type="EMBL" id="MBO8471750.1"/>
    </source>
</evidence>
<gene>
    <name evidence="1" type="ORF">IAB82_08160</name>
</gene>
<dbReference type="SUPFAM" id="SSF49464">
    <property type="entry name" value="Carboxypeptidase regulatory domain-like"/>
    <property type="match status" value="1"/>
</dbReference>
<dbReference type="Proteomes" id="UP000823603">
    <property type="component" value="Unassembled WGS sequence"/>
</dbReference>
<dbReference type="AlphaFoldDB" id="A0A9D9IGI9"/>
<sequence>MDRYDTYIAVFASAALVCGCTDISGEDPYSETLNTLTVVTSYPEDYDGGPVEGMTVSITDIGKGTGYSTVTGADGKASLKVLDGIYRVTVSHKTDGYIFNGSADRVRVIGGDRELPVELDMTEPGDIVIKEIYCGGCLCYPLEGTYMSDSYVILHNNSGEVQYLDSLCLGVADPYNATGSNVWISRDEDGSTVYRDFVPVIQAVWKIKGDGSTFPLQPGEDAVICIFGAIDHTRQYPLSVDLNKPGYFVCYNIEYFPNTLYHPAPGDNITPDRYLDVVIKTGQANAYTFSLNSPAVVIFKAKGMSIEEYTGLEDSIVQKPGSSSDRIVKLPVDWVMDGVEVFTGSSAGNTKRLCPEIDAGYVNFSAPYQGHTLFRNIDTDATENKGYEVLQDTNNSMNDFYEREIQSLHE</sequence>
<evidence type="ECO:0000313" key="2">
    <source>
        <dbReference type="Proteomes" id="UP000823603"/>
    </source>
</evidence>
<comment type="caution">
    <text evidence="1">The sequence shown here is derived from an EMBL/GenBank/DDBJ whole genome shotgun (WGS) entry which is preliminary data.</text>
</comment>
<reference evidence="1" key="2">
    <citation type="journal article" date="2021" name="PeerJ">
        <title>Extensive microbial diversity within the chicken gut microbiome revealed by metagenomics and culture.</title>
        <authorList>
            <person name="Gilroy R."/>
            <person name="Ravi A."/>
            <person name="Getino M."/>
            <person name="Pursley I."/>
            <person name="Horton D.L."/>
            <person name="Alikhan N.F."/>
            <person name="Baker D."/>
            <person name="Gharbi K."/>
            <person name="Hall N."/>
            <person name="Watson M."/>
            <person name="Adriaenssens E.M."/>
            <person name="Foster-Nyarko E."/>
            <person name="Jarju S."/>
            <person name="Secka A."/>
            <person name="Antonio M."/>
            <person name="Oren A."/>
            <person name="Chaudhuri R.R."/>
            <person name="La Ragione R."/>
            <person name="Hildebrand F."/>
            <person name="Pallen M.J."/>
        </authorList>
    </citation>
    <scope>NUCLEOTIDE SEQUENCE</scope>
    <source>
        <strain evidence="1">B2-22910</strain>
    </source>
</reference>
<proteinExistence type="predicted"/>
<dbReference type="InterPro" id="IPR032627">
    <property type="entry name" value="DUF4876"/>
</dbReference>
<accession>A0A9D9IGI9</accession>
<dbReference type="EMBL" id="JADIMB010000120">
    <property type="protein sequence ID" value="MBO8471750.1"/>
    <property type="molecule type" value="Genomic_DNA"/>
</dbReference>
<dbReference type="InterPro" id="IPR008969">
    <property type="entry name" value="CarboxyPept-like_regulatory"/>
</dbReference>
<organism evidence="1 2">
    <name type="scientific">Candidatus Cryptobacteroides faecavium</name>
    <dbReference type="NCBI Taxonomy" id="2840762"/>
    <lineage>
        <taxon>Bacteria</taxon>
        <taxon>Pseudomonadati</taxon>
        <taxon>Bacteroidota</taxon>
        <taxon>Bacteroidia</taxon>
        <taxon>Bacteroidales</taxon>
        <taxon>Candidatus Cryptobacteroides</taxon>
    </lineage>
</organism>
<protein>
    <submittedName>
        <fullName evidence="1">DUF4876 domain-containing protein</fullName>
    </submittedName>
</protein>
<name>A0A9D9IGI9_9BACT</name>
<reference evidence="1" key="1">
    <citation type="submission" date="2020-10" db="EMBL/GenBank/DDBJ databases">
        <authorList>
            <person name="Gilroy R."/>
        </authorList>
    </citation>
    <scope>NUCLEOTIDE SEQUENCE</scope>
    <source>
        <strain evidence="1">B2-22910</strain>
    </source>
</reference>
<dbReference type="Pfam" id="PF16215">
    <property type="entry name" value="DUF4876"/>
    <property type="match status" value="1"/>
</dbReference>
<dbReference type="PROSITE" id="PS51257">
    <property type="entry name" value="PROKAR_LIPOPROTEIN"/>
    <property type="match status" value="1"/>
</dbReference>